<proteinExistence type="predicted"/>
<gene>
    <name evidence="2" type="ORF">KL86DYS1_10701</name>
</gene>
<feature type="transmembrane region" description="Helical" evidence="1">
    <location>
        <begin position="97"/>
        <end position="115"/>
    </location>
</feature>
<evidence type="ECO:0000313" key="2">
    <source>
        <dbReference type="EMBL" id="SBV92795.1"/>
    </source>
</evidence>
<keyword evidence="1" id="KW-1133">Transmembrane helix</keyword>
<name>A0A212J0T3_9BACT</name>
<keyword evidence="1" id="KW-0812">Transmembrane</keyword>
<dbReference type="Pfam" id="PF04304">
    <property type="entry name" value="DUF454"/>
    <property type="match status" value="1"/>
</dbReference>
<dbReference type="GO" id="GO:0005886">
    <property type="term" value="C:plasma membrane"/>
    <property type="evidence" value="ECO:0007669"/>
    <property type="project" value="TreeGrafter"/>
</dbReference>
<dbReference type="EMBL" id="FLUM01000001">
    <property type="protein sequence ID" value="SBV92795.1"/>
    <property type="molecule type" value="Genomic_DNA"/>
</dbReference>
<dbReference type="AlphaFoldDB" id="A0A212J0T3"/>
<feature type="transmembrane region" description="Helical" evidence="1">
    <location>
        <begin position="6"/>
        <end position="39"/>
    </location>
</feature>
<keyword evidence="1" id="KW-0472">Membrane</keyword>
<dbReference type="PANTHER" id="PTHR35813:SF1">
    <property type="entry name" value="INNER MEMBRANE PROTEIN YBAN"/>
    <property type="match status" value="1"/>
</dbReference>
<protein>
    <recommendedName>
        <fullName evidence="3">Inner membrane protein YbaN</fullName>
    </recommendedName>
</protein>
<sequence>MRYVYIILGFISLGLGLLGIVTPGLPTTPFILLTGVLFAKSSPRLHQKLMDHKLTGKYIRRVNDGFSWKGLTISIGIMWCMIFFTAFVVFGNGTMRFVMLGLGLIGTISQIIVLSKKKRKKALLMPIDLPDNNVGGEDDLKVS</sequence>
<dbReference type="PANTHER" id="PTHR35813">
    <property type="entry name" value="INNER MEMBRANE PROTEIN YBAN"/>
    <property type="match status" value="1"/>
</dbReference>
<dbReference type="RefSeq" id="WP_296938593.1">
    <property type="nucleotide sequence ID" value="NZ_LT599032.1"/>
</dbReference>
<organism evidence="2">
    <name type="scientific">uncultured Dysgonomonas sp</name>
    <dbReference type="NCBI Taxonomy" id="206096"/>
    <lineage>
        <taxon>Bacteria</taxon>
        <taxon>Pseudomonadati</taxon>
        <taxon>Bacteroidota</taxon>
        <taxon>Bacteroidia</taxon>
        <taxon>Bacteroidales</taxon>
        <taxon>Dysgonomonadaceae</taxon>
        <taxon>Dysgonomonas</taxon>
        <taxon>environmental samples</taxon>
    </lineage>
</organism>
<dbReference type="InterPro" id="IPR007401">
    <property type="entry name" value="DUF454"/>
</dbReference>
<accession>A0A212J0T3</accession>
<reference evidence="2" key="1">
    <citation type="submission" date="2016-04" db="EMBL/GenBank/DDBJ databases">
        <authorList>
            <person name="Evans L.H."/>
            <person name="Alamgir A."/>
            <person name="Owens N."/>
            <person name="Weber N.D."/>
            <person name="Virtaneva K."/>
            <person name="Barbian K."/>
            <person name="Babar A."/>
            <person name="Rosenke K."/>
        </authorList>
    </citation>
    <scope>NUCLEOTIDE SEQUENCE</scope>
    <source>
        <strain evidence="2">86-1</strain>
    </source>
</reference>
<evidence type="ECO:0000256" key="1">
    <source>
        <dbReference type="SAM" id="Phobius"/>
    </source>
</evidence>
<feature type="transmembrane region" description="Helical" evidence="1">
    <location>
        <begin position="70"/>
        <end position="91"/>
    </location>
</feature>
<evidence type="ECO:0008006" key="3">
    <source>
        <dbReference type="Google" id="ProtNLM"/>
    </source>
</evidence>